<keyword evidence="2" id="KW-1185">Reference proteome</keyword>
<evidence type="ECO:0000313" key="2">
    <source>
        <dbReference type="Proteomes" id="UP000001444"/>
    </source>
</evidence>
<accession>C9YW42</accession>
<dbReference type="Proteomes" id="UP000001444">
    <property type="component" value="Chromosome"/>
</dbReference>
<dbReference type="AlphaFoldDB" id="C9YW42"/>
<dbReference type="HOGENOM" id="CLU_1937034_0_0_11"/>
<gene>
    <name evidence="1" type="ordered locus">SCAB_21661</name>
</gene>
<proteinExistence type="predicted"/>
<dbReference type="KEGG" id="scb:SCAB_21661"/>
<protein>
    <submittedName>
        <fullName evidence="1">Uncharacterized protein</fullName>
    </submittedName>
</protein>
<evidence type="ECO:0000313" key="1">
    <source>
        <dbReference type="EMBL" id="CBG69281.1"/>
    </source>
</evidence>
<organism evidence="1 2">
    <name type="scientific">Streptomyces scabiei (strain 87.22)</name>
    <dbReference type="NCBI Taxonomy" id="680198"/>
    <lineage>
        <taxon>Bacteria</taxon>
        <taxon>Bacillati</taxon>
        <taxon>Actinomycetota</taxon>
        <taxon>Actinomycetes</taxon>
        <taxon>Kitasatosporales</taxon>
        <taxon>Streptomycetaceae</taxon>
        <taxon>Streptomyces</taxon>
    </lineage>
</organism>
<reference evidence="1 2" key="1">
    <citation type="journal article" date="2010" name="Mol. Plant Microbe Interact.">
        <title>Streptomyces scabies 87-22 contains a coronafacic acid-like biosynthetic cluster that contributes to plant-microbe interactions.</title>
        <authorList>
            <person name="Bignell D.R."/>
            <person name="Seipke R.F."/>
            <person name="Huguet-Tapia J.C."/>
            <person name="Chambers A.H."/>
            <person name="Parry R.J."/>
            <person name="Loria R."/>
        </authorList>
    </citation>
    <scope>NUCLEOTIDE SEQUENCE [LARGE SCALE GENOMIC DNA]</scope>
    <source>
        <strain evidence="1 2">87.22</strain>
    </source>
</reference>
<name>C9YW42_STRSW</name>
<sequence length="130" mass="14165">MVTALAGRNLHGTVLDRATEARMHRGLGELAAAFRHSARPRTPPPTAPLPRRRWSGKIALLDLDHTTTAEAASDSVKLDRWCLPAAPDRQQLLDAYWQQRGEPADQLFDQRLAASTAGSSPVVLAVLARP</sequence>
<dbReference type="EMBL" id="FN554889">
    <property type="protein sequence ID" value="CBG69281.1"/>
    <property type="molecule type" value="Genomic_DNA"/>
</dbReference>
<dbReference type="STRING" id="680198.SCAB_21661"/>